<accession>A0A7J6NH33</accession>
<feature type="signal peptide" evidence="1">
    <location>
        <begin position="1"/>
        <end position="20"/>
    </location>
</feature>
<reference evidence="6 7" key="1">
    <citation type="submission" date="2020-04" db="EMBL/GenBank/DDBJ databases">
        <title>Perkinsus olseni comparative genomics.</title>
        <authorList>
            <person name="Bogema D.R."/>
        </authorList>
    </citation>
    <scope>NUCLEOTIDE SEQUENCE [LARGE SCALE GENOMIC DNA]</scope>
    <source>
        <strain evidence="3">00978-12</strain>
        <strain evidence="4">ATCC PRA-205</strain>
        <strain evidence="5 7">ATCC PRA-207</strain>
    </source>
</reference>
<organism evidence="3 6">
    <name type="scientific">Perkinsus olseni</name>
    <name type="common">Perkinsus atlanticus</name>
    <dbReference type="NCBI Taxonomy" id="32597"/>
    <lineage>
        <taxon>Eukaryota</taxon>
        <taxon>Sar</taxon>
        <taxon>Alveolata</taxon>
        <taxon>Perkinsozoa</taxon>
        <taxon>Perkinsea</taxon>
        <taxon>Perkinsida</taxon>
        <taxon>Perkinsidae</taxon>
        <taxon>Perkinsus</taxon>
    </lineage>
</organism>
<name>A0A7J6NH33_PEROL</name>
<dbReference type="PROSITE" id="PS51767">
    <property type="entry name" value="PEPTIDASE_A1"/>
    <property type="match status" value="1"/>
</dbReference>
<sequence>MSKSIAAALVGATLSVSCRASGLQSNASAKTVTVPVRDGLVTINLDGQDVDLLLDSGDFEINVLDGHWYEGKYGQGACKRRGSGCYFCPEEKPCDFDGKEPLYKVSYEGNTSMESIYRHGSLSLAGHDTTDILFRVSRATHVDEYSRLYGLFGIRRLPKNLQMFSVPPNVKGVLESLVDNDIIGRLSYTLRTNTPQNTDLISGELTLGDTPPAVESNATNYIVTDMANKRDSDLGYVQASMSRLRLFDAEGHLLREQGPALGRPESYSVHIDTGANAIFLPQAGLLDDIQWKLQLRLTREGYTYEEVIGSFWRRKNYMYVKEDVASFLPVLGFQLTDEEKSEWIKIPPRHYCTSMGAGVWVIEVREARFNILGTPFLRACSIHVDFTDLKLALFQNGMPPLMMT</sequence>
<protein>
    <recommendedName>
        <fullName evidence="2">Peptidase A1 domain-containing protein</fullName>
    </recommendedName>
</protein>
<gene>
    <name evidence="3" type="ORF">FOZ60_009562</name>
    <name evidence="4" type="ORF">FOZ62_012032</name>
    <name evidence="5" type="ORF">FOZ63_012020</name>
</gene>
<evidence type="ECO:0000313" key="7">
    <source>
        <dbReference type="Proteomes" id="UP000553632"/>
    </source>
</evidence>
<dbReference type="Proteomes" id="UP000541610">
    <property type="component" value="Unassembled WGS sequence"/>
</dbReference>
<dbReference type="Gene3D" id="2.40.70.10">
    <property type="entry name" value="Acid Proteases"/>
    <property type="match status" value="1"/>
</dbReference>
<dbReference type="Proteomes" id="UP000574390">
    <property type="component" value="Unassembled WGS sequence"/>
</dbReference>
<dbReference type="SUPFAM" id="SSF50630">
    <property type="entry name" value="Acid proteases"/>
    <property type="match status" value="1"/>
</dbReference>
<dbReference type="InterPro" id="IPR033121">
    <property type="entry name" value="PEPTIDASE_A1"/>
</dbReference>
<dbReference type="AlphaFoldDB" id="A0A7J6NH33"/>
<evidence type="ECO:0000313" key="3">
    <source>
        <dbReference type="EMBL" id="KAF4683148.1"/>
    </source>
</evidence>
<evidence type="ECO:0000313" key="4">
    <source>
        <dbReference type="EMBL" id="KAF4723229.1"/>
    </source>
</evidence>
<feature type="domain" description="Peptidase A1" evidence="2">
    <location>
        <begin position="37"/>
        <end position="394"/>
    </location>
</feature>
<keyword evidence="7" id="KW-1185">Reference proteome</keyword>
<dbReference type="EMBL" id="JABANP010000386">
    <property type="protein sequence ID" value="KAF4683148.1"/>
    <property type="molecule type" value="Genomic_DNA"/>
</dbReference>
<dbReference type="EMBL" id="JABANO010002966">
    <property type="protein sequence ID" value="KAF4757162.1"/>
    <property type="molecule type" value="Genomic_DNA"/>
</dbReference>
<evidence type="ECO:0000256" key="1">
    <source>
        <dbReference type="SAM" id="SignalP"/>
    </source>
</evidence>
<dbReference type="InterPro" id="IPR021109">
    <property type="entry name" value="Peptidase_aspartic_dom_sf"/>
</dbReference>
<dbReference type="EMBL" id="JABANM010020207">
    <property type="protein sequence ID" value="KAF4723229.1"/>
    <property type="molecule type" value="Genomic_DNA"/>
</dbReference>
<comment type="caution">
    <text evidence="3">The sequence shown here is derived from an EMBL/GenBank/DDBJ whole genome shotgun (WGS) entry which is preliminary data.</text>
</comment>
<evidence type="ECO:0000313" key="6">
    <source>
        <dbReference type="Proteomes" id="UP000541610"/>
    </source>
</evidence>
<keyword evidence="1" id="KW-0732">Signal</keyword>
<feature type="chain" id="PRO_5033594235" description="Peptidase A1 domain-containing protein" evidence="1">
    <location>
        <begin position="21"/>
        <end position="404"/>
    </location>
</feature>
<evidence type="ECO:0000259" key="2">
    <source>
        <dbReference type="PROSITE" id="PS51767"/>
    </source>
</evidence>
<proteinExistence type="predicted"/>
<dbReference type="Proteomes" id="UP000553632">
    <property type="component" value="Unassembled WGS sequence"/>
</dbReference>
<dbReference type="PROSITE" id="PS51257">
    <property type="entry name" value="PROKAR_LIPOPROTEIN"/>
    <property type="match status" value="1"/>
</dbReference>
<evidence type="ECO:0000313" key="5">
    <source>
        <dbReference type="EMBL" id="KAF4757162.1"/>
    </source>
</evidence>